<dbReference type="Pfam" id="PF09335">
    <property type="entry name" value="VTT_dom"/>
    <property type="match status" value="1"/>
</dbReference>
<dbReference type="Proteomes" id="UP000239047">
    <property type="component" value="Unassembled WGS sequence"/>
</dbReference>
<dbReference type="RefSeq" id="WP_104057317.1">
    <property type="nucleotide sequence ID" value="NZ_PREZ01000003.1"/>
</dbReference>
<evidence type="ECO:0000313" key="9">
    <source>
        <dbReference type="Proteomes" id="UP000239047"/>
    </source>
</evidence>
<gene>
    <name evidence="8" type="ORF">C4B60_07105</name>
</gene>
<reference evidence="8 9" key="1">
    <citation type="submission" date="2018-02" db="EMBL/GenBank/DDBJ databases">
        <title>Jeotgalibacillus proteolyticum sp. nov. a protease producing bacterium isolated from ocean sediments of Laizhou Bay.</title>
        <authorList>
            <person name="Li Y."/>
        </authorList>
    </citation>
    <scope>NUCLEOTIDE SEQUENCE [LARGE SCALE GENOMIC DNA]</scope>
    <source>
        <strain evidence="8 9">22-7</strain>
    </source>
</reference>
<evidence type="ECO:0000256" key="5">
    <source>
        <dbReference type="ARBA" id="ARBA00023136"/>
    </source>
</evidence>
<feature type="transmembrane region" description="Helical" evidence="6">
    <location>
        <begin position="127"/>
        <end position="147"/>
    </location>
</feature>
<feature type="transmembrane region" description="Helical" evidence="6">
    <location>
        <begin position="159"/>
        <end position="182"/>
    </location>
</feature>
<evidence type="ECO:0000256" key="3">
    <source>
        <dbReference type="ARBA" id="ARBA00022692"/>
    </source>
</evidence>
<evidence type="ECO:0000256" key="6">
    <source>
        <dbReference type="RuleBase" id="RU366058"/>
    </source>
</evidence>
<feature type="transmembrane region" description="Helical" evidence="6">
    <location>
        <begin position="7"/>
        <end position="24"/>
    </location>
</feature>
<comment type="similarity">
    <text evidence="6">Belongs to the TVP38/TMEM64 family.</text>
</comment>
<dbReference type="AlphaFoldDB" id="A0A2S5GC42"/>
<dbReference type="OrthoDB" id="9812980at2"/>
<feature type="transmembrane region" description="Helical" evidence="6">
    <location>
        <begin position="188"/>
        <end position="206"/>
    </location>
</feature>
<organism evidence="8 9">
    <name type="scientific">Jeotgalibacillus proteolyticus</name>
    <dbReference type="NCBI Taxonomy" id="2082395"/>
    <lineage>
        <taxon>Bacteria</taxon>
        <taxon>Bacillati</taxon>
        <taxon>Bacillota</taxon>
        <taxon>Bacilli</taxon>
        <taxon>Bacillales</taxon>
        <taxon>Caryophanaceae</taxon>
        <taxon>Jeotgalibacillus</taxon>
    </lineage>
</organism>
<dbReference type="InterPro" id="IPR015414">
    <property type="entry name" value="TMEM64"/>
</dbReference>
<feature type="transmembrane region" description="Helical" evidence="6">
    <location>
        <begin position="36"/>
        <end position="55"/>
    </location>
</feature>
<feature type="domain" description="VTT" evidence="7">
    <location>
        <begin position="63"/>
        <end position="179"/>
    </location>
</feature>
<dbReference type="GO" id="GO:0005886">
    <property type="term" value="C:plasma membrane"/>
    <property type="evidence" value="ECO:0007669"/>
    <property type="project" value="UniProtKB-SubCell"/>
</dbReference>
<keyword evidence="2 6" id="KW-1003">Cell membrane</keyword>
<dbReference type="PANTHER" id="PTHR12677">
    <property type="entry name" value="GOLGI APPARATUS MEMBRANE PROTEIN TVP38-RELATED"/>
    <property type="match status" value="1"/>
</dbReference>
<sequence>MNEKIKRILPIALFIIIIGLLLWFSNRYINVSPMEIQQWIQSFGVWGPLLFILIYTFRPLILFPSSILSLAGGLAFGALQGFFYILIGATLSAIVAYFVSRFFEKSIVQTNEEGRIFKIRRLMEERGFFYVLILRLVPVINFDLISYSAGLANVKFRAFLLGTMVGIIPGTFGFSFIGSSFAEGNTKAIVISIIAGAVLLAFPILYRKKVAEWLGLESKS</sequence>
<evidence type="ECO:0000259" key="7">
    <source>
        <dbReference type="Pfam" id="PF09335"/>
    </source>
</evidence>
<comment type="caution">
    <text evidence="8">The sequence shown here is derived from an EMBL/GenBank/DDBJ whole genome shotgun (WGS) entry which is preliminary data.</text>
</comment>
<keyword evidence="9" id="KW-1185">Reference proteome</keyword>
<dbReference type="EMBL" id="PREZ01000003">
    <property type="protein sequence ID" value="PPA70566.1"/>
    <property type="molecule type" value="Genomic_DNA"/>
</dbReference>
<evidence type="ECO:0000256" key="1">
    <source>
        <dbReference type="ARBA" id="ARBA00004651"/>
    </source>
</evidence>
<dbReference type="PANTHER" id="PTHR12677:SF59">
    <property type="entry name" value="GOLGI APPARATUS MEMBRANE PROTEIN TVP38-RELATED"/>
    <property type="match status" value="1"/>
</dbReference>
<evidence type="ECO:0000256" key="4">
    <source>
        <dbReference type="ARBA" id="ARBA00022989"/>
    </source>
</evidence>
<protein>
    <recommendedName>
        <fullName evidence="6">TVP38/TMEM64 family membrane protein</fullName>
    </recommendedName>
</protein>
<name>A0A2S5GC42_9BACL</name>
<accession>A0A2S5GC42</accession>
<keyword evidence="5 6" id="KW-0472">Membrane</keyword>
<feature type="transmembrane region" description="Helical" evidence="6">
    <location>
        <begin position="67"/>
        <end position="99"/>
    </location>
</feature>
<evidence type="ECO:0000313" key="8">
    <source>
        <dbReference type="EMBL" id="PPA70566.1"/>
    </source>
</evidence>
<comment type="subcellular location">
    <subcellularLocation>
        <location evidence="1 6">Cell membrane</location>
        <topology evidence="1 6">Multi-pass membrane protein</topology>
    </subcellularLocation>
</comment>
<keyword evidence="3 6" id="KW-0812">Transmembrane</keyword>
<keyword evidence="4 6" id="KW-1133">Transmembrane helix</keyword>
<proteinExistence type="inferred from homology"/>
<dbReference type="InterPro" id="IPR032816">
    <property type="entry name" value="VTT_dom"/>
</dbReference>
<evidence type="ECO:0000256" key="2">
    <source>
        <dbReference type="ARBA" id="ARBA00022475"/>
    </source>
</evidence>